<dbReference type="EMBL" id="CP053661">
    <property type="protein sequence ID" value="QKD81510.1"/>
    <property type="molecule type" value="Genomic_DNA"/>
</dbReference>
<dbReference type="Pfam" id="PF01381">
    <property type="entry name" value="HTH_3"/>
    <property type="match status" value="1"/>
</dbReference>
<organism evidence="2 3">
    <name type="scientific">Thermoleptolyngbya sichuanensis A183</name>
    <dbReference type="NCBI Taxonomy" id="2737172"/>
    <lineage>
        <taxon>Bacteria</taxon>
        <taxon>Bacillati</taxon>
        <taxon>Cyanobacteriota</taxon>
        <taxon>Cyanophyceae</taxon>
        <taxon>Oculatellales</taxon>
        <taxon>Oculatellaceae</taxon>
        <taxon>Thermoleptolyngbya</taxon>
        <taxon>Thermoleptolyngbya sichuanensis</taxon>
    </lineage>
</organism>
<evidence type="ECO:0000313" key="2">
    <source>
        <dbReference type="EMBL" id="QKD81510.1"/>
    </source>
</evidence>
<gene>
    <name evidence="2" type="ORF">HPC62_04315</name>
</gene>
<sequence length="76" mass="8504">MSKAGLALKQVLKSYGITQYRISLEMGISRSNIHRWINEQADPAGDAILDIRDALQKIDPAAAEMFIQLYLQNDSP</sequence>
<dbReference type="KEGG" id="theu:HPC62_04315"/>
<dbReference type="CDD" id="cd00093">
    <property type="entry name" value="HTH_XRE"/>
    <property type="match status" value="1"/>
</dbReference>
<keyword evidence="3" id="KW-1185">Reference proteome</keyword>
<dbReference type="Proteomes" id="UP000505210">
    <property type="component" value="Chromosome"/>
</dbReference>
<name>A0A6M8BAR6_9CYAN</name>
<protein>
    <submittedName>
        <fullName evidence="2">Helix-turn-helix transcriptional regulator</fullName>
    </submittedName>
</protein>
<accession>A0A6M8BAR6</accession>
<dbReference type="InterPro" id="IPR010982">
    <property type="entry name" value="Lambda_DNA-bd_dom_sf"/>
</dbReference>
<proteinExistence type="predicted"/>
<reference evidence="2 3" key="1">
    <citation type="submission" date="2020-05" db="EMBL/GenBank/DDBJ databases">
        <title>Complete genome sequence of of a novel Thermoleptolyngbya strain isolated from hot springs of Ganzi, Sichuan China.</title>
        <authorList>
            <person name="Tang J."/>
            <person name="Daroch M."/>
            <person name="Li L."/>
            <person name="Waleron K."/>
            <person name="Waleron M."/>
            <person name="Waleron M."/>
        </authorList>
    </citation>
    <scope>NUCLEOTIDE SEQUENCE [LARGE SCALE GENOMIC DNA]</scope>
    <source>
        <strain evidence="2 3">PKUAC-SCTA183</strain>
    </source>
</reference>
<dbReference type="AlphaFoldDB" id="A0A6M8BAR6"/>
<feature type="domain" description="HTH cro/C1-type" evidence="1">
    <location>
        <begin position="8"/>
        <end position="63"/>
    </location>
</feature>
<evidence type="ECO:0000313" key="3">
    <source>
        <dbReference type="Proteomes" id="UP000505210"/>
    </source>
</evidence>
<dbReference type="Gene3D" id="1.10.260.40">
    <property type="entry name" value="lambda repressor-like DNA-binding domains"/>
    <property type="match status" value="1"/>
</dbReference>
<dbReference type="SUPFAM" id="SSF47413">
    <property type="entry name" value="lambda repressor-like DNA-binding domains"/>
    <property type="match status" value="1"/>
</dbReference>
<evidence type="ECO:0000259" key="1">
    <source>
        <dbReference type="PROSITE" id="PS50943"/>
    </source>
</evidence>
<dbReference type="PROSITE" id="PS50943">
    <property type="entry name" value="HTH_CROC1"/>
    <property type="match status" value="1"/>
</dbReference>
<dbReference type="GO" id="GO:0003677">
    <property type="term" value="F:DNA binding"/>
    <property type="evidence" value="ECO:0007669"/>
    <property type="project" value="InterPro"/>
</dbReference>
<dbReference type="InterPro" id="IPR001387">
    <property type="entry name" value="Cro/C1-type_HTH"/>
</dbReference>
<dbReference type="RefSeq" id="WP_172353908.1">
    <property type="nucleotide sequence ID" value="NZ_CP053661.1"/>
</dbReference>